<keyword evidence="5" id="KW-0812">Transmembrane</keyword>
<evidence type="ECO:0000256" key="3">
    <source>
        <dbReference type="ARBA" id="ARBA00022448"/>
    </source>
</evidence>
<keyword evidence="4" id="KW-0732">Signal</keyword>
<feature type="transmembrane region" description="Helical" evidence="5">
    <location>
        <begin position="28"/>
        <end position="45"/>
    </location>
</feature>
<dbReference type="PANTHER" id="PTHR30532">
    <property type="entry name" value="IRON III DICITRATE-BINDING PERIPLASMIC PROTEIN"/>
    <property type="match status" value="1"/>
</dbReference>
<dbReference type="eggNOG" id="COG0614">
    <property type="taxonomic scope" value="Bacteria"/>
</dbReference>
<dbReference type="PANTHER" id="PTHR30532:SF24">
    <property type="entry name" value="FERRIC ENTEROBACTIN-BINDING PERIPLASMIC PROTEIN FEPB"/>
    <property type="match status" value="1"/>
</dbReference>
<evidence type="ECO:0000256" key="1">
    <source>
        <dbReference type="ARBA" id="ARBA00004196"/>
    </source>
</evidence>
<keyword evidence="3" id="KW-0813">Transport</keyword>
<feature type="domain" description="Fe/B12 periplasmic-binding" evidence="6">
    <location>
        <begin position="87"/>
        <end position="365"/>
    </location>
</feature>
<dbReference type="EMBL" id="CP002917">
    <property type="protein sequence ID" value="AEK35577.1"/>
    <property type="molecule type" value="Genomic_DNA"/>
</dbReference>
<evidence type="ECO:0000256" key="2">
    <source>
        <dbReference type="ARBA" id="ARBA00008814"/>
    </source>
</evidence>
<dbReference type="Proteomes" id="UP000006659">
    <property type="component" value="Chromosome"/>
</dbReference>
<dbReference type="GO" id="GO:0030288">
    <property type="term" value="C:outer membrane-bounded periplasmic space"/>
    <property type="evidence" value="ECO:0007669"/>
    <property type="project" value="TreeGrafter"/>
</dbReference>
<dbReference type="SUPFAM" id="SSF53807">
    <property type="entry name" value="Helical backbone' metal receptor"/>
    <property type="match status" value="1"/>
</dbReference>
<dbReference type="RefSeq" id="WP_014008771.1">
    <property type="nucleotide sequence ID" value="NC_015859.1"/>
</dbReference>
<proteinExistence type="inferred from homology"/>
<evidence type="ECO:0000259" key="6">
    <source>
        <dbReference type="PROSITE" id="PS50983"/>
    </source>
</evidence>
<dbReference type="AlphaFoldDB" id="G0HBW2"/>
<evidence type="ECO:0000256" key="4">
    <source>
        <dbReference type="ARBA" id="ARBA00022729"/>
    </source>
</evidence>
<reference evidence="7 8" key="1">
    <citation type="journal article" date="2011" name="BMC Genomics">
        <title>Complete genome sequence of Corynebacterium variabile DSM 44702 isolated from the surface of smear-ripened cheeses and insights into cheese ripening and flavor generation.</title>
        <authorList>
            <person name="Schroeder J."/>
            <person name="Maus I."/>
            <person name="Trost E."/>
            <person name="Tauch A."/>
        </authorList>
    </citation>
    <scope>NUCLEOTIDE SEQUENCE [LARGE SCALE GENOMIC DNA]</scope>
    <source>
        <strain evidence="8">DSM 44702 / JCM 12073 / NCIMB 30131</strain>
    </source>
</reference>
<keyword evidence="5" id="KW-1133">Transmembrane helix</keyword>
<dbReference type="STRING" id="858619.CVAR_0230"/>
<accession>G0HBW2</accession>
<protein>
    <submittedName>
        <fullName evidence="7">Iron-siderophore binding protein</fullName>
    </submittedName>
</protein>
<dbReference type="Pfam" id="PF01497">
    <property type="entry name" value="Peripla_BP_2"/>
    <property type="match status" value="1"/>
</dbReference>
<gene>
    <name evidence="7" type="primary">siuS10</name>
    <name evidence="7" type="ordered locus">CVAR_0230</name>
</gene>
<keyword evidence="5" id="KW-0472">Membrane</keyword>
<evidence type="ECO:0000313" key="8">
    <source>
        <dbReference type="Proteomes" id="UP000006659"/>
    </source>
</evidence>
<dbReference type="Gene3D" id="3.40.50.1980">
    <property type="entry name" value="Nitrogenase molybdenum iron protein domain"/>
    <property type="match status" value="2"/>
</dbReference>
<name>G0HBW2_CORVD</name>
<comment type="similarity">
    <text evidence="2">Belongs to the bacterial solute-binding protein 8 family.</text>
</comment>
<dbReference type="HOGENOM" id="CLU_038034_1_1_11"/>
<dbReference type="InterPro" id="IPR051313">
    <property type="entry name" value="Bact_iron-sidero_bind"/>
</dbReference>
<comment type="subcellular location">
    <subcellularLocation>
        <location evidence="1">Cell envelope</location>
    </subcellularLocation>
</comment>
<evidence type="ECO:0000256" key="5">
    <source>
        <dbReference type="SAM" id="Phobius"/>
    </source>
</evidence>
<organism evidence="7 8">
    <name type="scientific">Corynebacterium variabile (strain DSM 44702 / CIP 107183 / JCM 12073 / NCIMB 30131)</name>
    <name type="common">Corynebacterium mooreparkense</name>
    <dbReference type="NCBI Taxonomy" id="858619"/>
    <lineage>
        <taxon>Bacteria</taxon>
        <taxon>Bacillati</taxon>
        <taxon>Actinomycetota</taxon>
        <taxon>Actinomycetes</taxon>
        <taxon>Mycobacteriales</taxon>
        <taxon>Corynebacteriaceae</taxon>
        <taxon>Corynebacterium</taxon>
    </lineage>
</organism>
<sequence>MSDIRVTRSSREHPGAENRLASRSPVRALAAVLAVICVSLFGLTACGSSGQGADGEKRVFAEAEDGAFPVTVQHTYGETTIESQAQRVVVVGWAGSDLAVQLGTVPVAQGPAGGTGDSAEFYPWFRDAVSDLGAPLPATDPSLERGEVNTEFVLKQNPDLILAVQSGITADEYRKLSDIAPTVAFPDEPWGTSAEDHLDMVAEALGRPSLAEKVTGELDDRIAEAAGKHEDLAGKTFLYGFLPEDGQTVIFSDTDPRVKTLQKLGLVDSPDLAALAEESDGVSSFNVSIEKLIATSADLYVTGADREKWDAASRSDRAFAAWGPVRDGHAALMTDSDVNLALSVSTPLSLAWAIDDIADVLSAAL</sequence>
<dbReference type="PROSITE" id="PS50983">
    <property type="entry name" value="FE_B12_PBP"/>
    <property type="match status" value="1"/>
</dbReference>
<dbReference type="GO" id="GO:1901678">
    <property type="term" value="P:iron coordination entity transport"/>
    <property type="evidence" value="ECO:0007669"/>
    <property type="project" value="UniProtKB-ARBA"/>
</dbReference>
<dbReference type="KEGG" id="cva:CVAR_0230"/>
<dbReference type="InterPro" id="IPR002491">
    <property type="entry name" value="ABC_transptr_periplasmic_BD"/>
</dbReference>
<evidence type="ECO:0000313" key="7">
    <source>
        <dbReference type="EMBL" id="AEK35577.1"/>
    </source>
</evidence>